<evidence type="ECO:0000313" key="2">
    <source>
        <dbReference type="Proteomes" id="UP000664859"/>
    </source>
</evidence>
<evidence type="ECO:0000313" key="1">
    <source>
        <dbReference type="EMBL" id="KAG5175684.1"/>
    </source>
</evidence>
<reference evidence="1" key="1">
    <citation type="submission" date="2021-02" db="EMBL/GenBank/DDBJ databases">
        <title>First Annotated Genome of the Yellow-green Alga Tribonema minus.</title>
        <authorList>
            <person name="Mahan K.M."/>
        </authorList>
    </citation>
    <scope>NUCLEOTIDE SEQUENCE</scope>
    <source>
        <strain evidence="1">UTEX B ZZ1240</strain>
    </source>
</reference>
<accession>A0A835YR78</accession>
<dbReference type="EMBL" id="JAFCMP010000547">
    <property type="protein sequence ID" value="KAG5175684.1"/>
    <property type="molecule type" value="Genomic_DNA"/>
</dbReference>
<protein>
    <submittedName>
        <fullName evidence="1">Uncharacterized protein</fullName>
    </submittedName>
</protein>
<dbReference type="Proteomes" id="UP000664859">
    <property type="component" value="Unassembled WGS sequence"/>
</dbReference>
<sequence length="224" mass="24204">MRMSTGAPQQPVPPLIFVCSPCSVAKFVTCSSGSRSPQSRISSEGWDEEDILHLEQATVPELFGFDTEKIGSYLKLTREAEQLQLGGKTIIIASGAGAPVMHLSSQEDLDGFLLRLGAGGLLAAAATPQVVLKFSQEALAEQCDDYTPQQQKPPDDNADMQLFLTARAVRWNMEVFGGNEDTAIVSVLAPKFLQGGHVVSTRKKEGVCRFVELDGSRLALRPLI</sequence>
<organism evidence="1 2">
    <name type="scientific">Tribonema minus</name>
    <dbReference type="NCBI Taxonomy" id="303371"/>
    <lineage>
        <taxon>Eukaryota</taxon>
        <taxon>Sar</taxon>
        <taxon>Stramenopiles</taxon>
        <taxon>Ochrophyta</taxon>
        <taxon>PX clade</taxon>
        <taxon>Xanthophyceae</taxon>
        <taxon>Tribonematales</taxon>
        <taxon>Tribonemataceae</taxon>
        <taxon>Tribonema</taxon>
    </lineage>
</organism>
<gene>
    <name evidence="1" type="ORF">JKP88DRAFT_338012</name>
</gene>
<name>A0A835YR78_9STRA</name>
<proteinExistence type="predicted"/>
<comment type="caution">
    <text evidence="1">The sequence shown here is derived from an EMBL/GenBank/DDBJ whole genome shotgun (WGS) entry which is preliminary data.</text>
</comment>
<keyword evidence="2" id="KW-1185">Reference proteome</keyword>
<dbReference type="AlphaFoldDB" id="A0A835YR78"/>